<dbReference type="InterPro" id="IPR036388">
    <property type="entry name" value="WH-like_DNA-bd_sf"/>
</dbReference>
<evidence type="ECO:0000313" key="4">
    <source>
        <dbReference type="EMBL" id="KUM74782.1"/>
    </source>
</evidence>
<dbReference type="EMBL" id="LMWJ01000013">
    <property type="protein sequence ID" value="KUM74782.1"/>
    <property type="molecule type" value="Genomic_DNA"/>
</dbReference>
<dbReference type="Pfam" id="PF08279">
    <property type="entry name" value="HTH_11"/>
    <property type="match status" value="1"/>
</dbReference>
<name>A0A117P811_9ACTN</name>
<dbReference type="Gene3D" id="1.10.10.10">
    <property type="entry name" value="Winged helix-like DNA-binding domain superfamily/Winged helix DNA-binding domain"/>
    <property type="match status" value="1"/>
</dbReference>
<accession>A0A117P811</accession>
<dbReference type="Pfam" id="PF13280">
    <property type="entry name" value="WYL"/>
    <property type="match status" value="1"/>
</dbReference>
<dbReference type="InterPro" id="IPR028349">
    <property type="entry name" value="PafC-like"/>
</dbReference>
<dbReference type="STRING" id="146536.AQI70_18330"/>
<evidence type="ECO:0000259" key="2">
    <source>
        <dbReference type="Pfam" id="PF08279"/>
    </source>
</evidence>
<dbReference type="GO" id="GO:0003677">
    <property type="term" value="F:DNA binding"/>
    <property type="evidence" value="ECO:0007669"/>
    <property type="project" value="UniProtKB-KW"/>
</dbReference>
<dbReference type="InterPro" id="IPR013196">
    <property type="entry name" value="HTH_11"/>
</dbReference>
<dbReference type="PANTHER" id="PTHR34580">
    <property type="match status" value="1"/>
</dbReference>
<dbReference type="PIRSF" id="PIRSF016838">
    <property type="entry name" value="PafC"/>
    <property type="match status" value="1"/>
</dbReference>
<dbReference type="InterPro" id="IPR036390">
    <property type="entry name" value="WH_DNA-bd_sf"/>
</dbReference>
<evidence type="ECO:0000259" key="3">
    <source>
        <dbReference type="Pfam" id="PF13280"/>
    </source>
</evidence>
<dbReference type="SUPFAM" id="SSF46785">
    <property type="entry name" value="Winged helix' DNA-binding domain"/>
    <property type="match status" value="1"/>
</dbReference>
<dbReference type="PROSITE" id="PS52050">
    <property type="entry name" value="WYL"/>
    <property type="match status" value="1"/>
</dbReference>
<protein>
    <submittedName>
        <fullName evidence="4">DNA-binding protein</fullName>
    </submittedName>
</protein>
<keyword evidence="4" id="KW-0238">DNA-binding</keyword>
<organism evidence="4 5">
    <name type="scientific">Streptomyces curacoi</name>
    <dbReference type="NCBI Taxonomy" id="146536"/>
    <lineage>
        <taxon>Bacteria</taxon>
        <taxon>Bacillati</taxon>
        <taxon>Actinomycetota</taxon>
        <taxon>Actinomycetes</taxon>
        <taxon>Kitasatosporales</taxon>
        <taxon>Streptomycetaceae</taxon>
        <taxon>Streptomyces</taxon>
    </lineage>
</organism>
<dbReference type="InterPro" id="IPR051534">
    <property type="entry name" value="CBASS_pafABC_assoc_protein"/>
</dbReference>
<dbReference type="AlphaFoldDB" id="A0A117P811"/>
<evidence type="ECO:0000256" key="1">
    <source>
        <dbReference type="SAM" id="MobiDB-lite"/>
    </source>
</evidence>
<feature type="domain" description="Helix-turn-helix type 11" evidence="2">
    <location>
        <begin position="14"/>
        <end position="69"/>
    </location>
</feature>
<sequence length="345" mass="37198">MSHAESHADSPTARALLLLELLQSSPGITADRLADRLGVSERAARRYVGILREAGIPVESTRGPYGGYRIGRGLRLPPLMFSPTEALGLVMAVLDGHHDAADPSGPVGSALGKLLRALPEPVAHPAEAVRRVSARGGPGSTARPDPGTTATLVQAAAAHRRLRLGYRLGTRGERTMEVDPWAVVVHHGRWYLLCWSHTREARRVLRVDRVATVTELPDTFGPPAGLNPAETVEEHLSEGWTYEVEIVIHAPAPLVAEWLPRSLGRPEPVDDRTTRLLATTDEPDWYAAQLTAIRAPFRIVGPRELREAAGALGRRLADAAAGAVTEAVTEAVDPGRTVDHDKSFD</sequence>
<evidence type="ECO:0000313" key="5">
    <source>
        <dbReference type="Proteomes" id="UP000054024"/>
    </source>
</evidence>
<reference evidence="4 5" key="1">
    <citation type="submission" date="2015-10" db="EMBL/GenBank/DDBJ databases">
        <title>Draft genome sequence of Streptomyces curacoi DSM 40107, type strain for the species Streptomyces curacoi.</title>
        <authorList>
            <person name="Ruckert C."/>
            <person name="Winkler A."/>
            <person name="Kalinowski J."/>
            <person name="Kampfer P."/>
            <person name="Glaeser S."/>
        </authorList>
    </citation>
    <scope>NUCLEOTIDE SEQUENCE [LARGE SCALE GENOMIC DNA]</scope>
    <source>
        <strain evidence="4 5">DSM 40107</strain>
    </source>
</reference>
<keyword evidence="5" id="KW-1185">Reference proteome</keyword>
<proteinExistence type="predicted"/>
<feature type="domain" description="WYL" evidence="3">
    <location>
        <begin position="149"/>
        <end position="214"/>
    </location>
</feature>
<dbReference type="OrthoDB" id="9807255at2"/>
<dbReference type="Proteomes" id="UP000054024">
    <property type="component" value="Unassembled WGS sequence"/>
</dbReference>
<feature type="region of interest" description="Disordered" evidence="1">
    <location>
        <begin position="129"/>
        <end position="148"/>
    </location>
</feature>
<dbReference type="InterPro" id="IPR026881">
    <property type="entry name" value="WYL_dom"/>
</dbReference>
<dbReference type="PANTHER" id="PTHR34580:SF3">
    <property type="entry name" value="PROTEIN PAFB"/>
    <property type="match status" value="1"/>
</dbReference>
<comment type="caution">
    <text evidence="4">The sequence shown here is derived from an EMBL/GenBank/DDBJ whole genome shotgun (WGS) entry which is preliminary data.</text>
</comment>
<gene>
    <name evidence="4" type="ORF">AQI70_18330</name>
</gene>
<dbReference type="RefSeq" id="WP_062150974.1">
    <property type="nucleotide sequence ID" value="NZ_KQ947988.1"/>
</dbReference>